<evidence type="ECO:0000256" key="15">
    <source>
        <dbReference type="ARBA" id="ARBA00023242"/>
    </source>
</evidence>
<evidence type="ECO:0000256" key="8">
    <source>
        <dbReference type="ARBA" id="ARBA00023125"/>
    </source>
</evidence>
<feature type="binding site" evidence="18">
    <location>
        <begin position="1230"/>
        <end position="1236"/>
    </location>
    <ligand>
        <name>ATP</name>
        <dbReference type="ChEBI" id="CHEBI:30616"/>
    </ligand>
</feature>
<dbReference type="InterPro" id="IPR007110">
    <property type="entry name" value="Ig-like_dom"/>
</dbReference>
<dbReference type="InterPro" id="IPR020479">
    <property type="entry name" value="HD_metazoa"/>
</dbReference>
<keyword evidence="10" id="KW-0418">Kinase</keyword>
<dbReference type="PROSITE" id="PS00109">
    <property type="entry name" value="PROTEIN_KINASE_TYR"/>
    <property type="match status" value="1"/>
</dbReference>
<dbReference type="InterPro" id="IPR011009">
    <property type="entry name" value="Kinase-like_dom_sf"/>
</dbReference>
<dbReference type="PROSITE" id="PS50835">
    <property type="entry name" value="IG_LIKE"/>
    <property type="match status" value="6"/>
</dbReference>
<evidence type="ECO:0000256" key="14">
    <source>
        <dbReference type="ARBA" id="ARBA00023180"/>
    </source>
</evidence>
<dbReference type="SMART" id="SM00219">
    <property type="entry name" value="TyrKc"/>
    <property type="match status" value="1"/>
</dbReference>
<evidence type="ECO:0000256" key="5">
    <source>
        <dbReference type="ARBA" id="ARBA00022692"/>
    </source>
</evidence>
<dbReference type="InterPro" id="IPR042495">
    <property type="entry name" value="PDGFRL"/>
</dbReference>
<feature type="domain" description="Ig-like" evidence="27">
    <location>
        <begin position="519"/>
        <end position="606"/>
    </location>
</feature>
<proteinExistence type="predicted"/>
<keyword evidence="7 24" id="KW-1133">Transmembrane helix</keyword>
<dbReference type="PROSITE" id="PS00107">
    <property type="entry name" value="PROTEIN_KINASE_ATP"/>
    <property type="match status" value="1"/>
</dbReference>
<feature type="domain" description="Ig-like" evidence="27">
    <location>
        <begin position="242"/>
        <end position="315"/>
    </location>
</feature>
<dbReference type="EC" id="2.7.10.1" evidence="3"/>
<dbReference type="SMART" id="SM00408">
    <property type="entry name" value="IGc2"/>
    <property type="match status" value="5"/>
</dbReference>
<reference evidence="28 29" key="1">
    <citation type="journal article" date="2021" name="Cell">
        <title>Tracing the genetic footprints of vertebrate landing in non-teleost ray-finned fishes.</title>
        <authorList>
            <person name="Bi X."/>
            <person name="Wang K."/>
            <person name="Yang L."/>
            <person name="Pan H."/>
            <person name="Jiang H."/>
            <person name="Wei Q."/>
            <person name="Fang M."/>
            <person name="Yu H."/>
            <person name="Zhu C."/>
            <person name="Cai Y."/>
            <person name="He Y."/>
            <person name="Gan X."/>
            <person name="Zeng H."/>
            <person name="Yu D."/>
            <person name="Zhu Y."/>
            <person name="Jiang H."/>
            <person name="Qiu Q."/>
            <person name="Yang H."/>
            <person name="Zhang Y.E."/>
            <person name="Wang W."/>
            <person name="Zhu M."/>
            <person name="He S."/>
            <person name="Zhang G."/>
        </authorList>
    </citation>
    <scope>NUCLEOTIDE SEQUENCE [LARGE SCALE GENOMIC DNA]</scope>
    <source>
        <strain evidence="28">Bchr_013</strain>
    </source>
</reference>
<dbReference type="GO" id="GO:0005524">
    <property type="term" value="F:ATP binding"/>
    <property type="evidence" value="ECO:0007669"/>
    <property type="project" value="UniProtKB-UniRule"/>
</dbReference>
<accession>A0A8X7XDF1</accession>
<comment type="subcellular location">
    <subcellularLocation>
        <location evidence="1">Cell membrane</location>
        <topology evidence="1">Single-pass type I membrane protein</topology>
    </subcellularLocation>
    <subcellularLocation>
        <location evidence="20 22">Nucleus</location>
    </subcellularLocation>
</comment>
<dbReference type="Gene3D" id="3.30.200.20">
    <property type="entry name" value="Phosphorylase Kinase, domain 1"/>
    <property type="match status" value="1"/>
</dbReference>
<feature type="region of interest" description="Disordered" evidence="23">
    <location>
        <begin position="1450"/>
        <end position="1536"/>
    </location>
</feature>
<evidence type="ECO:0000256" key="10">
    <source>
        <dbReference type="ARBA" id="ARBA00023137"/>
    </source>
</evidence>
<dbReference type="InterPro" id="IPR001356">
    <property type="entry name" value="HD"/>
</dbReference>
<dbReference type="Pfam" id="PF25305">
    <property type="entry name" value="Ig_PDGFR_d4"/>
    <property type="match status" value="1"/>
</dbReference>
<dbReference type="InterPro" id="IPR000719">
    <property type="entry name" value="Prot_kinase_dom"/>
</dbReference>
<gene>
    <name evidence="28" type="primary">Pdgfra</name>
    <name evidence="28" type="ORF">GTO96_0016647</name>
</gene>
<dbReference type="PROSITE" id="PS50071">
    <property type="entry name" value="HOMEOBOX_2"/>
    <property type="match status" value="1"/>
</dbReference>
<keyword evidence="10" id="KW-0808">Transferase</keyword>
<dbReference type="Gene3D" id="1.10.10.60">
    <property type="entry name" value="Homeodomain-like"/>
    <property type="match status" value="1"/>
</dbReference>
<keyword evidence="11 20" id="KW-0371">Homeobox</keyword>
<feature type="binding site" evidence="19">
    <location>
        <position position="1164"/>
    </location>
    <ligand>
        <name>Mg(2+)</name>
        <dbReference type="ChEBI" id="CHEBI:18420"/>
    </ligand>
</feature>
<dbReference type="Gene3D" id="1.10.510.10">
    <property type="entry name" value="Transferase(Phosphotransferase) domain 1"/>
    <property type="match status" value="1"/>
</dbReference>
<keyword evidence="16" id="KW-0393">Immunoglobulin domain</keyword>
<dbReference type="SMART" id="SM00409">
    <property type="entry name" value="IG"/>
    <property type="match status" value="7"/>
</dbReference>
<keyword evidence="10" id="KW-0829">Tyrosine-protein kinase</keyword>
<dbReference type="GO" id="GO:0005634">
    <property type="term" value="C:nucleus"/>
    <property type="evidence" value="ECO:0007669"/>
    <property type="project" value="UniProtKB-SubCell"/>
</dbReference>
<feature type="domain" description="Ig-like" evidence="27">
    <location>
        <begin position="804"/>
        <end position="897"/>
    </location>
</feature>
<evidence type="ECO:0000256" key="6">
    <source>
        <dbReference type="ARBA" id="ARBA00022737"/>
    </source>
</evidence>
<dbReference type="PRINTS" id="PR01832">
    <property type="entry name" value="VEGFRECEPTOR"/>
</dbReference>
<evidence type="ECO:0000256" key="1">
    <source>
        <dbReference type="ARBA" id="ARBA00004251"/>
    </source>
</evidence>
<comment type="subunit">
    <text evidence="2">Forms a complex composed of PDGFRL, TNK2 and GRB2.</text>
</comment>
<dbReference type="SUPFAM" id="SSF48726">
    <property type="entry name" value="Immunoglobulin"/>
    <property type="match status" value="7"/>
</dbReference>
<keyword evidence="15 20" id="KW-0539">Nucleus</keyword>
<feature type="binding site" evidence="18 21">
    <location>
        <position position="1219"/>
    </location>
    <ligand>
        <name>ATP</name>
        <dbReference type="ChEBI" id="CHEBI:30616"/>
    </ligand>
</feature>
<dbReference type="Pfam" id="PF07679">
    <property type="entry name" value="I-set"/>
    <property type="match status" value="3"/>
</dbReference>
<feature type="compositionally biased region" description="Polar residues" evidence="23">
    <location>
        <begin position="1488"/>
        <end position="1506"/>
    </location>
</feature>
<dbReference type="InterPro" id="IPR017441">
    <property type="entry name" value="Protein_kinase_ATP_BS"/>
</dbReference>
<evidence type="ECO:0000256" key="12">
    <source>
        <dbReference type="ARBA" id="ARBA00023157"/>
    </source>
</evidence>
<dbReference type="InterPro" id="IPR008266">
    <property type="entry name" value="Tyr_kinase_AS"/>
</dbReference>
<evidence type="ECO:0000259" key="25">
    <source>
        <dbReference type="PROSITE" id="PS50011"/>
    </source>
</evidence>
<dbReference type="InterPro" id="IPR001245">
    <property type="entry name" value="Ser-Thr/Tyr_kinase_cat_dom"/>
</dbReference>
<keyword evidence="8 20" id="KW-0238">DNA-binding</keyword>
<dbReference type="GO" id="GO:0003677">
    <property type="term" value="F:DNA binding"/>
    <property type="evidence" value="ECO:0007669"/>
    <property type="project" value="UniProtKB-UniRule"/>
</dbReference>
<dbReference type="PROSITE" id="PS50011">
    <property type="entry name" value="PROTEIN_KINASE_DOM"/>
    <property type="match status" value="1"/>
</dbReference>
<feature type="compositionally biased region" description="Basic and acidic residues" evidence="23">
    <location>
        <begin position="1450"/>
        <end position="1460"/>
    </location>
</feature>
<dbReference type="CDD" id="cd00096">
    <property type="entry name" value="Ig"/>
    <property type="match status" value="1"/>
</dbReference>
<dbReference type="Proteomes" id="UP000886611">
    <property type="component" value="Unassembled WGS sequence"/>
</dbReference>
<evidence type="ECO:0000256" key="20">
    <source>
        <dbReference type="PROSITE-ProRule" id="PRU00108"/>
    </source>
</evidence>
<feature type="non-terminal residue" evidence="28">
    <location>
        <position position="1"/>
    </location>
</feature>
<dbReference type="PANTHER" id="PTHR15360:SF4">
    <property type="entry name" value="PROTEIN KINASE DOMAIN-CONTAINING PROTEIN"/>
    <property type="match status" value="1"/>
</dbReference>
<dbReference type="GO" id="GO:0005886">
    <property type="term" value="C:plasma membrane"/>
    <property type="evidence" value="ECO:0007669"/>
    <property type="project" value="UniProtKB-SubCell"/>
</dbReference>
<dbReference type="InterPro" id="IPR009057">
    <property type="entry name" value="Homeodomain-like_sf"/>
</dbReference>
<evidence type="ECO:0000256" key="2">
    <source>
        <dbReference type="ARBA" id="ARBA00011360"/>
    </source>
</evidence>
<evidence type="ECO:0000256" key="24">
    <source>
        <dbReference type="SAM" id="Phobius"/>
    </source>
</evidence>
<keyword evidence="18 21" id="KW-0067">ATP-binding</keyword>
<evidence type="ECO:0000256" key="17">
    <source>
        <dbReference type="PIRSR" id="PIRSR000615-1"/>
    </source>
</evidence>
<dbReference type="PANTHER" id="PTHR15360">
    <property type="entry name" value="PLATELET-DERIVED GROWTH FACTOR RECEPTOR LIKE"/>
    <property type="match status" value="1"/>
</dbReference>
<organism evidence="28 29">
    <name type="scientific">Polypterus senegalus</name>
    <name type="common">Senegal bichir</name>
    <dbReference type="NCBI Taxonomy" id="55291"/>
    <lineage>
        <taxon>Eukaryota</taxon>
        <taxon>Metazoa</taxon>
        <taxon>Chordata</taxon>
        <taxon>Craniata</taxon>
        <taxon>Vertebrata</taxon>
        <taxon>Euteleostomi</taxon>
        <taxon>Actinopterygii</taxon>
        <taxon>Polypteriformes</taxon>
        <taxon>Polypteridae</taxon>
        <taxon>Polypterus</taxon>
    </lineage>
</organism>
<keyword evidence="19" id="KW-0479">Metal-binding</keyword>
<evidence type="ECO:0000256" key="13">
    <source>
        <dbReference type="ARBA" id="ARBA00023170"/>
    </source>
</evidence>
<dbReference type="EMBL" id="JAATIS010001721">
    <property type="protein sequence ID" value="KAG2466131.1"/>
    <property type="molecule type" value="Genomic_DNA"/>
</dbReference>
<dbReference type="InterPro" id="IPR003599">
    <property type="entry name" value="Ig_sub"/>
</dbReference>
<dbReference type="FunFam" id="2.60.40.10:FF:000223">
    <property type="entry name" value="Platelet-derived growth factor receptor beta"/>
    <property type="match status" value="2"/>
</dbReference>
<feature type="binding site" evidence="19">
    <location>
        <position position="1378"/>
    </location>
    <ligand>
        <name>Mg(2+)</name>
        <dbReference type="ChEBI" id="CHEBI:18420"/>
    </ligand>
</feature>
<dbReference type="GO" id="GO:0004714">
    <property type="term" value="F:transmembrane receptor protein tyrosine kinase activity"/>
    <property type="evidence" value="ECO:0007669"/>
    <property type="project" value="UniProtKB-EC"/>
</dbReference>
<keyword evidence="12" id="KW-1015">Disulfide bond</keyword>
<evidence type="ECO:0000256" key="16">
    <source>
        <dbReference type="ARBA" id="ARBA00023319"/>
    </source>
</evidence>
<name>A0A8X7XDF1_POLSE</name>
<protein>
    <recommendedName>
        <fullName evidence="4">Platelet-derived growth factor receptor-like protein</fullName>
        <ecNumber evidence="3">2.7.10.1</ecNumber>
    </recommendedName>
</protein>
<evidence type="ECO:0000259" key="27">
    <source>
        <dbReference type="PROSITE" id="PS50835"/>
    </source>
</evidence>
<dbReference type="InterPro" id="IPR020635">
    <property type="entry name" value="Tyr_kinase_cat_dom"/>
</dbReference>
<evidence type="ECO:0000313" key="29">
    <source>
        <dbReference type="Proteomes" id="UP000886611"/>
    </source>
</evidence>
<feature type="binding site" evidence="18">
    <location>
        <position position="1377"/>
    </location>
    <ligand>
        <name>ATP</name>
        <dbReference type="ChEBI" id="CHEBI:30616"/>
    </ligand>
</feature>
<keyword evidence="13" id="KW-0675">Receptor</keyword>
<keyword evidence="5 24" id="KW-0812">Transmembrane</keyword>
<dbReference type="PRINTS" id="PR00024">
    <property type="entry name" value="HOMEOBOX"/>
</dbReference>
<evidence type="ECO:0000256" key="7">
    <source>
        <dbReference type="ARBA" id="ARBA00022989"/>
    </source>
</evidence>
<dbReference type="Gene3D" id="2.60.40.10">
    <property type="entry name" value="Immunoglobulins"/>
    <property type="match status" value="9"/>
</dbReference>
<evidence type="ECO:0000256" key="4">
    <source>
        <dbReference type="ARBA" id="ARBA00019671"/>
    </source>
</evidence>
<dbReference type="GO" id="GO:0000981">
    <property type="term" value="F:DNA-binding transcription factor activity, RNA polymerase II-specific"/>
    <property type="evidence" value="ECO:0007669"/>
    <property type="project" value="InterPro"/>
</dbReference>
<keyword evidence="9 24" id="KW-0472">Membrane</keyword>
<feature type="compositionally biased region" description="Acidic residues" evidence="23">
    <location>
        <begin position="1512"/>
        <end position="1536"/>
    </location>
</feature>
<dbReference type="Pfam" id="PF00046">
    <property type="entry name" value="Homeodomain"/>
    <property type="match status" value="1"/>
</dbReference>
<dbReference type="SUPFAM" id="SSF46689">
    <property type="entry name" value="Homeodomain-like"/>
    <property type="match status" value="1"/>
</dbReference>
<dbReference type="Pfam" id="PF13927">
    <property type="entry name" value="Ig_3"/>
    <property type="match status" value="1"/>
</dbReference>
<dbReference type="CDD" id="cd00086">
    <property type="entry name" value="homeodomain"/>
    <property type="match status" value="1"/>
</dbReference>
<evidence type="ECO:0000313" key="28">
    <source>
        <dbReference type="EMBL" id="KAG2466131.1"/>
    </source>
</evidence>
<dbReference type="InterPro" id="IPR036179">
    <property type="entry name" value="Ig-like_dom_sf"/>
</dbReference>
<comment type="caution">
    <text evidence="28">The sequence shown here is derived from an EMBL/GenBank/DDBJ whole genome shotgun (WGS) entry which is preliminary data.</text>
</comment>
<dbReference type="FunFam" id="1.10.10.60:FF:000176">
    <property type="entry name" value="pancreas/duodenum homeobox protein 1"/>
    <property type="match status" value="1"/>
</dbReference>
<keyword evidence="18 21" id="KW-0547">Nucleotide-binding</keyword>
<feature type="domain" description="Ig-like" evidence="27">
    <location>
        <begin position="427"/>
        <end position="508"/>
    </location>
</feature>
<feature type="domain" description="Homeobox" evidence="26">
    <location>
        <begin position="159"/>
        <end position="219"/>
    </location>
</feature>
<evidence type="ECO:0000256" key="23">
    <source>
        <dbReference type="SAM" id="MobiDB-lite"/>
    </source>
</evidence>
<evidence type="ECO:0000256" key="3">
    <source>
        <dbReference type="ARBA" id="ARBA00011902"/>
    </source>
</evidence>
<evidence type="ECO:0000256" key="21">
    <source>
        <dbReference type="PROSITE-ProRule" id="PRU10141"/>
    </source>
</evidence>
<dbReference type="InterPro" id="IPR003598">
    <property type="entry name" value="Ig_sub2"/>
</dbReference>
<feature type="binding site" evidence="19">
    <location>
        <position position="1391"/>
    </location>
    <ligand>
        <name>Mg(2+)</name>
        <dbReference type="ChEBI" id="CHEBI:18420"/>
    </ligand>
</feature>
<feature type="binding site" evidence="18">
    <location>
        <begin position="1192"/>
        <end position="1199"/>
    </location>
    <ligand>
        <name>ATP</name>
        <dbReference type="ChEBI" id="CHEBI:30616"/>
    </ligand>
</feature>
<feature type="transmembrane region" description="Helical" evidence="24">
    <location>
        <begin position="1117"/>
        <end position="1141"/>
    </location>
</feature>
<feature type="active site" description="Proton acceptor" evidence="17">
    <location>
        <position position="1373"/>
    </location>
</feature>
<feature type="domain" description="Protein kinase" evidence="25">
    <location>
        <begin position="1185"/>
        <end position="1536"/>
    </location>
</feature>
<feature type="domain" description="Ig-like" evidence="27">
    <location>
        <begin position="1005"/>
        <end position="1109"/>
    </location>
</feature>
<dbReference type="Pfam" id="PF07714">
    <property type="entry name" value="PK_Tyr_Ser-Thr"/>
    <property type="match status" value="1"/>
</dbReference>
<evidence type="ECO:0000256" key="9">
    <source>
        <dbReference type="ARBA" id="ARBA00023136"/>
    </source>
</evidence>
<sequence>MGCAQISDKADRWGSRGEGQVKSLRGAQRKKSLSEDLRDTFCLFKTMDRLDDCFDTGFEYQTYPDFGCHLPACVYASSPDNETLYSPSFECCDDRTQLEFISKEQPSCQSEQIYGKSGLVDPVLAHGETHFQFPWMKNSRTNYGIKSQCLGSDHQSDPDDSKRSRTAYSRAQLLELEKEFLFNKYISRPRRIELAAILNLTERHVKIWFQNRRMKWKKEAKGVNKVVICLESITTQMFFQRSKKVEITCHQICLSCSGEANVKWDMPNYRNDMKIVEETKGLKHFATLLLSNVSASDTGFYTCMYADENSKTDVTSVYVFVADPEVPFIVAEHPFDLHILPSPDKMEIPCRVTDPHTKVTLTNVDSGKEILSQYDNKRGFIGAFTAGTYVCKATVNGVSVQSEEYIVHGGIDSFDFQVELDMMKTVVKEGEAITLTCVVSGTEICEQHWEYPAKQDGRAQLNVKDDQKVEVIYTLNIPHASVKDSGLYECLVTQVTNSKTKVRKTNITVYEKGFVNLSPMFDPVEFAELHEIKELIVNIEAYPDPVVTWQKNGNAVTEGNYAVTSTTVHTEGIRYRNILRLIRIKEDDSGNYTIMVKNEDMEANLSVSLLVKSSQSPVLLQAPPMIYPPGEELVIPLHSSFKLTCSGESEVEWDAEDKDNFTLKEEQDNSGLFVISLAVQNASASHTGYYTCLYPSMNGSGYESIIYIYVPDPNVTFLPHVSPFSQHVLGAYEDTEIPCRVSDPEVHVALINAYTNMEVVDSLYDSKRGFIGVFPEGTYFCEATVDGVQHQSVEYIVHGWRETSELKVDLQVDNTVVMEGEPITITCVARGSEMLEDFWKYPGKQANRGRKTVKENKKDVEISYTLTIPQASVKDSGLYECSITQVMNELTQTRNVSITVYDKGFSRLESTFDQQEFADLHEVKEFKVLIEAYPFPAVTWLKDSMVLSDENTEITSTLIKLNETRYQSSLLLIRAKEEDSGNYTIQVKSGNESSSYTFSLQVKVPAVIVELMDLHHGSASGQSVVCIAGGLPTPDVEWFICKNIKHCANDTSQWMVLPANSTDVSTETHLTDESKVESQVTFAKLEHTLAVKCSAKNELAAVAREVKLVSPSLRSELTVAAAVLVLLVIVIISLIVLVIIWKQKPRYEIRWRVIESISPDGHEYIYVDPMQLPYDSRWEFPRDGLVLGRVLGSGAFGKVVEGTAYGLSRSQPVMKVAVKMLKRPIYIITEYCFYGDLVNYLHKNREAFLNRHPEKVKKDLDIFGINPADESTRSYVILSFENKGDYMDMKQADATQYVPMLEMKESSKYSDIQRSNYDHPPSHKHKSLTETEVNNLLSDDNSEGLTLMDLLSFTYQVARGMDFLASKNCVHRDLAARNVLLSQGKIVKICDFGLARDIMHDNNYVSKGSSYEKINHDFLKSDHPAVTRTQSHSDDAYIGVTYKNENKLKDRESGFDEQRLSSDSGYIIPLPDLDPLSDDEYGKRNRHSSQTSEESAIETGSSSSTFIKREDETIEDIDMMDDIGIDSSDLAEDSFL</sequence>
<evidence type="ECO:0000256" key="19">
    <source>
        <dbReference type="PIRSR" id="PIRSR000615-3"/>
    </source>
</evidence>
<keyword evidence="29" id="KW-1185">Reference proteome</keyword>
<dbReference type="Pfam" id="PF21339">
    <property type="entry name" value="VEGFR-1-like_Ig-like"/>
    <property type="match status" value="2"/>
</dbReference>
<dbReference type="GO" id="GO:0046872">
    <property type="term" value="F:metal ion binding"/>
    <property type="evidence" value="ECO:0007669"/>
    <property type="project" value="UniProtKB-KW"/>
</dbReference>
<keyword evidence="19" id="KW-0460">Magnesium</keyword>
<dbReference type="FunFam" id="2.60.40.10:FF:000720">
    <property type="entry name" value="Platelet-derived growth factor receptor alpha"/>
    <property type="match status" value="1"/>
</dbReference>
<feature type="DNA-binding region" description="Homeobox" evidence="20">
    <location>
        <begin position="161"/>
        <end position="220"/>
    </location>
</feature>
<dbReference type="PROSITE" id="PS00027">
    <property type="entry name" value="HOMEOBOX_1"/>
    <property type="match status" value="1"/>
</dbReference>
<keyword evidence="14" id="KW-0325">Glycoprotein</keyword>
<keyword evidence="6" id="KW-0677">Repeat</keyword>
<dbReference type="InterPro" id="IPR013098">
    <property type="entry name" value="Ig_I-set"/>
</dbReference>
<evidence type="ECO:0000256" key="11">
    <source>
        <dbReference type="ARBA" id="ARBA00023155"/>
    </source>
</evidence>
<feature type="non-terminal residue" evidence="28">
    <location>
        <position position="1536"/>
    </location>
</feature>
<evidence type="ECO:0000259" key="26">
    <source>
        <dbReference type="PROSITE" id="PS50071"/>
    </source>
</evidence>
<feature type="domain" description="Ig-like" evidence="27">
    <location>
        <begin position="934"/>
        <end position="1001"/>
    </location>
</feature>
<dbReference type="SMART" id="SM00389">
    <property type="entry name" value="HOX"/>
    <property type="match status" value="1"/>
</dbReference>
<dbReference type="GO" id="GO:0003309">
    <property type="term" value="P:type B pancreatic cell differentiation"/>
    <property type="evidence" value="ECO:0007669"/>
    <property type="project" value="UniProtKB-ARBA"/>
</dbReference>
<evidence type="ECO:0000256" key="22">
    <source>
        <dbReference type="RuleBase" id="RU000682"/>
    </source>
</evidence>
<dbReference type="SUPFAM" id="SSF56112">
    <property type="entry name" value="Protein kinase-like (PK-like)"/>
    <property type="match status" value="1"/>
</dbReference>
<evidence type="ECO:0000256" key="18">
    <source>
        <dbReference type="PIRSR" id="PIRSR000615-2"/>
    </source>
</evidence>
<feature type="region of interest" description="Disordered" evidence="23">
    <location>
        <begin position="1"/>
        <end position="27"/>
    </location>
</feature>
<dbReference type="InterPro" id="IPR017970">
    <property type="entry name" value="Homeobox_CS"/>
</dbReference>
<dbReference type="InterPro" id="IPR013783">
    <property type="entry name" value="Ig-like_fold"/>
</dbReference>